<dbReference type="EMBL" id="GBRH01212339">
    <property type="protein sequence ID" value="JAD85556.1"/>
    <property type="molecule type" value="Transcribed_RNA"/>
</dbReference>
<accession>A0A0A9DCN4</accession>
<evidence type="ECO:0000256" key="1">
    <source>
        <dbReference type="SAM" id="MobiDB-lite"/>
    </source>
</evidence>
<sequence length="72" mass="8127">MPRRPEGVRGSNWSAPKARLQGRMPPAPMARSAKETRRAPRLWCARREGTAAVRVRRSMPRKEAMEAKAMVA</sequence>
<dbReference type="AlphaFoldDB" id="A0A0A9DCN4"/>
<protein>
    <submittedName>
        <fullName evidence="2">Uncharacterized protein</fullName>
    </submittedName>
</protein>
<reference evidence="2" key="2">
    <citation type="journal article" date="2015" name="Data Brief">
        <title>Shoot transcriptome of the giant reed, Arundo donax.</title>
        <authorList>
            <person name="Barrero R.A."/>
            <person name="Guerrero F.D."/>
            <person name="Moolhuijzen P."/>
            <person name="Goolsby J.A."/>
            <person name="Tidwell J."/>
            <person name="Bellgard S.E."/>
            <person name="Bellgard M.I."/>
        </authorList>
    </citation>
    <scope>NUCLEOTIDE SEQUENCE</scope>
    <source>
        <tissue evidence="2">Shoot tissue taken approximately 20 cm above the soil surface</tissue>
    </source>
</reference>
<name>A0A0A9DCN4_ARUDO</name>
<proteinExistence type="predicted"/>
<feature type="region of interest" description="Disordered" evidence="1">
    <location>
        <begin position="1"/>
        <end position="40"/>
    </location>
</feature>
<reference evidence="2" key="1">
    <citation type="submission" date="2014-09" db="EMBL/GenBank/DDBJ databases">
        <authorList>
            <person name="Magalhaes I.L.F."/>
            <person name="Oliveira U."/>
            <person name="Santos F.R."/>
            <person name="Vidigal T.H.D.A."/>
            <person name="Brescovit A.D."/>
            <person name="Santos A.J."/>
        </authorList>
    </citation>
    <scope>NUCLEOTIDE SEQUENCE</scope>
    <source>
        <tissue evidence="2">Shoot tissue taken approximately 20 cm above the soil surface</tissue>
    </source>
</reference>
<evidence type="ECO:0000313" key="2">
    <source>
        <dbReference type="EMBL" id="JAD85556.1"/>
    </source>
</evidence>
<organism evidence="2">
    <name type="scientific">Arundo donax</name>
    <name type="common">Giant reed</name>
    <name type="synonym">Donax arundinaceus</name>
    <dbReference type="NCBI Taxonomy" id="35708"/>
    <lineage>
        <taxon>Eukaryota</taxon>
        <taxon>Viridiplantae</taxon>
        <taxon>Streptophyta</taxon>
        <taxon>Embryophyta</taxon>
        <taxon>Tracheophyta</taxon>
        <taxon>Spermatophyta</taxon>
        <taxon>Magnoliopsida</taxon>
        <taxon>Liliopsida</taxon>
        <taxon>Poales</taxon>
        <taxon>Poaceae</taxon>
        <taxon>PACMAD clade</taxon>
        <taxon>Arundinoideae</taxon>
        <taxon>Arundineae</taxon>
        <taxon>Arundo</taxon>
    </lineage>
</organism>